<proteinExistence type="predicted"/>
<gene>
    <name evidence="4" type="ORF">Q7A36_07800</name>
</gene>
<feature type="region of interest" description="Disordered" evidence="3">
    <location>
        <begin position="1"/>
        <end position="27"/>
    </location>
</feature>
<comment type="caution">
    <text evidence="4">The sequence shown here is derived from an EMBL/GenBank/DDBJ whole genome shotgun (WGS) entry which is preliminary data.</text>
</comment>
<keyword evidence="2" id="KW-0808">Transferase</keyword>
<keyword evidence="1" id="KW-0328">Glycosyltransferase</keyword>
<keyword evidence="5" id="KW-1185">Reference proteome</keyword>
<protein>
    <submittedName>
        <fullName evidence="4">WecB/TagA/CpsF family glycosyltransferase</fullName>
    </submittedName>
</protein>
<evidence type="ECO:0000313" key="4">
    <source>
        <dbReference type="EMBL" id="MDO9708241.1"/>
    </source>
</evidence>
<dbReference type="CDD" id="cd06533">
    <property type="entry name" value="Glyco_transf_WecG_TagA"/>
    <property type="match status" value="1"/>
</dbReference>
<sequence>MAQPGAAQASGARGKGPGGARPLPEPPPVPTLPLFGLDFANLPLPAVVNWLAARPAGARFGYVVTPNADHLARMQRMPEMRQLYTAAMLRLLDSRVAAGAARLAGLPVPAVLPGSDLTAFIVRRILRPEEPVTILGMTEEAVAALAERCGLRNIAHYNPPMGFDQDPAEMERAIRFIEDNPARFHFLAVGSPRQCRVANAVARRGRATGTGLCIGASLLFLSGHERRAPLALQRAGLEWAWRLAQDPQRLARRYLMDSPRMFLLIRDDARQRRLARADRY</sequence>
<organism evidence="4 5">
    <name type="scientific">Paracraurococcus lichenis</name>
    <dbReference type="NCBI Taxonomy" id="3064888"/>
    <lineage>
        <taxon>Bacteria</taxon>
        <taxon>Pseudomonadati</taxon>
        <taxon>Pseudomonadota</taxon>
        <taxon>Alphaproteobacteria</taxon>
        <taxon>Acetobacterales</taxon>
        <taxon>Roseomonadaceae</taxon>
        <taxon>Paracraurococcus</taxon>
    </lineage>
</organism>
<dbReference type="RefSeq" id="WP_305103112.1">
    <property type="nucleotide sequence ID" value="NZ_JAUTWS010000006.1"/>
</dbReference>
<reference evidence="4 5" key="1">
    <citation type="submission" date="2023-08" db="EMBL/GenBank/DDBJ databases">
        <title>The draft genome sequence of Paracraurococcus sp. LOR1-02.</title>
        <authorList>
            <person name="Kingkaew E."/>
            <person name="Tanasupawat S."/>
        </authorList>
    </citation>
    <scope>NUCLEOTIDE SEQUENCE [LARGE SCALE GENOMIC DNA]</scope>
    <source>
        <strain evidence="4 5">LOR1-02</strain>
    </source>
</reference>
<accession>A0ABT9DWG6</accession>
<dbReference type="PANTHER" id="PTHR34136">
    <property type="match status" value="1"/>
</dbReference>
<dbReference type="Proteomes" id="UP001243009">
    <property type="component" value="Unassembled WGS sequence"/>
</dbReference>
<evidence type="ECO:0000256" key="3">
    <source>
        <dbReference type="SAM" id="MobiDB-lite"/>
    </source>
</evidence>
<evidence type="ECO:0000256" key="2">
    <source>
        <dbReference type="ARBA" id="ARBA00022679"/>
    </source>
</evidence>
<evidence type="ECO:0000313" key="5">
    <source>
        <dbReference type="Proteomes" id="UP001243009"/>
    </source>
</evidence>
<dbReference type="InterPro" id="IPR004629">
    <property type="entry name" value="WecG_TagA_CpsF"/>
</dbReference>
<evidence type="ECO:0000256" key="1">
    <source>
        <dbReference type="ARBA" id="ARBA00022676"/>
    </source>
</evidence>
<dbReference type="EMBL" id="JAUTWS010000006">
    <property type="protein sequence ID" value="MDO9708241.1"/>
    <property type="molecule type" value="Genomic_DNA"/>
</dbReference>
<dbReference type="Pfam" id="PF03808">
    <property type="entry name" value="Glyco_tran_WecG"/>
    <property type="match status" value="1"/>
</dbReference>
<dbReference type="PANTHER" id="PTHR34136:SF1">
    <property type="entry name" value="UDP-N-ACETYL-D-MANNOSAMINURONIC ACID TRANSFERASE"/>
    <property type="match status" value="1"/>
</dbReference>
<name>A0ABT9DWG6_9PROT</name>